<protein>
    <submittedName>
        <fullName evidence="4">Peptidylprolyl isomerase</fullName>
        <ecNumber evidence="4">5.2.1.8</ecNumber>
    </submittedName>
</protein>
<dbReference type="EMBL" id="JBHSXX010000001">
    <property type="protein sequence ID" value="MFC6866428.1"/>
    <property type="molecule type" value="Genomic_DNA"/>
</dbReference>
<dbReference type="SUPFAM" id="SSF54534">
    <property type="entry name" value="FKBP-like"/>
    <property type="match status" value="1"/>
</dbReference>
<dbReference type="InterPro" id="IPR023058">
    <property type="entry name" value="PPIase_PpiC_CS"/>
</dbReference>
<reference evidence="5" key="1">
    <citation type="journal article" date="2019" name="Int. J. Syst. Evol. Microbiol.">
        <title>The Global Catalogue of Microorganisms (GCM) 10K type strain sequencing project: providing services to taxonomists for standard genome sequencing and annotation.</title>
        <authorList>
            <consortium name="The Broad Institute Genomics Platform"/>
            <consortium name="The Broad Institute Genome Sequencing Center for Infectious Disease"/>
            <person name="Wu L."/>
            <person name="Ma J."/>
        </authorList>
    </citation>
    <scope>NUCLEOTIDE SEQUENCE [LARGE SCALE GENOMIC DNA]</scope>
    <source>
        <strain evidence="5">KCTC 32255</strain>
    </source>
</reference>
<keyword evidence="2" id="KW-0472">Membrane</keyword>
<evidence type="ECO:0000256" key="2">
    <source>
        <dbReference type="SAM" id="Phobius"/>
    </source>
</evidence>
<dbReference type="PROSITE" id="PS50198">
    <property type="entry name" value="PPIC_PPIASE_2"/>
    <property type="match status" value="1"/>
</dbReference>
<dbReference type="GO" id="GO:0003755">
    <property type="term" value="F:peptidyl-prolyl cis-trans isomerase activity"/>
    <property type="evidence" value="ECO:0007669"/>
    <property type="project" value="UniProtKB-EC"/>
</dbReference>
<keyword evidence="2" id="KW-1133">Transmembrane helix</keyword>
<dbReference type="RefSeq" id="WP_390221014.1">
    <property type="nucleotide sequence ID" value="NZ_JBHSXX010000001.1"/>
</dbReference>
<dbReference type="Pfam" id="PF00639">
    <property type="entry name" value="Rotamase"/>
    <property type="match status" value="1"/>
</dbReference>
<keyword evidence="1 4" id="KW-0413">Isomerase</keyword>
<feature type="domain" description="PpiC" evidence="3">
    <location>
        <begin position="209"/>
        <end position="299"/>
    </location>
</feature>
<dbReference type="PANTHER" id="PTHR47245:SF2">
    <property type="entry name" value="PEPTIDYL-PROLYL CIS-TRANS ISOMERASE HP_0175-RELATED"/>
    <property type="match status" value="1"/>
</dbReference>
<dbReference type="InterPro" id="IPR027304">
    <property type="entry name" value="Trigger_fact/SurA_dom_sf"/>
</dbReference>
<keyword evidence="1" id="KW-0697">Rotamase</keyword>
<evidence type="ECO:0000259" key="3">
    <source>
        <dbReference type="PROSITE" id="PS50198"/>
    </source>
</evidence>
<dbReference type="Proteomes" id="UP001596337">
    <property type="component" value="Unassembled WGS sequence"/>
</dbReference>
<accession>A0ABW2BUB4</accession>
<gene>
    <name evidence="4" type="ORF">ACFQGD_04655</name>
</gene>
<dbReference type="InterPro" id="IPR050245">
    <property type="entry name" value="PrsA_foldase"/>
</dbReference>
<keyword evidence="2" id="KW-0812">Transmembrane</keyword>
<name>A0ABW2BUB4_9PSEU</name>
<dbReference type="PANTHER" id="PTHR47245">
    <property type="entry name" value="PEPTIDYLPROLYL ISOMERASE"/>
    <property type="match status" value="1"/>
</dbReference>
<dbReference type="InterPro" id="IPR046357">
    <property type="entry name" value="PPIase_dom_sf"/>
</dbReference>
<sequence>MNLRSILTGVRNVPHRIRSAQFLQGRRTRTILVLVAVLAVVGGSAGGFYWVHAVSLPKNAALRYNDRVVTVDELDRRVDTLKALYGVQPPDPGDKQKSNAFRRDMAKAIAVSMILDDAAKERGIVIAGKTVRDTLTKFISENIGEGPSARARFVRALGTTGTSEQAVLDEIRRQLVSVSLFEDITQGLSVNDSEVAEAFKNRKKQLGRPERRKILNIVVGTEEEAKAIVSDLRAGSSFEKLARERSLDGATRGDGGNLGLVSAGQLQDEYAETAFNAEPGSIFGPVKAEHGWNVGKVKKVLPPAEASLAEVEEPLRRTLEMERAIERWRSWLGEEIKNADVEYAEGYRPAAPDAPPSHTPGMSPR</sequence>
<feature type="transmembrane region" description="Helical" evidence="2">
    <location>
        <begin position="31"/>
        <end position="51"/>
    </location>
</feature>
<dbReference type="EC" id="5.2.1.8" evidence="4"/>
<evidence type="ECO:0000313" key="5">
    <source>
        <dbReference type="Proteomes" id="UP001596337"/>
    </source>
</evidence>
<dbReference type="Gene3D" id="1.10.4030.10">
    <property type="entry name" value="Porin chaperone SurA, peptide-binding domain"/>
    <property type="match status" value="1"/>
</dbReference>
<proteinExistence type="predicted"/>
<organism evidence="4 5">
    <name type="scientific">Haloechinothrix salitolerans</name>
    <dbReference type="NCBI Taxonomy" id="926830"/>
    <lineage>
        <taxon>Bacteria</taxon>
        <taxon>Bacillati</taxon>
        <taxon>Actinomycetota</taxon>
        <taxon>Actinomycetes</taxon>
        <taxon>Pseudonocardiales</taxon>
        <taxon>Pseudonocardiaceae</taxon>
        <taxon>Haloechinothrix</taxon>
    </lineage>
</organism>
<dbReference type="SUPFAM" id="SSF109998">
    <property type="entry name" value="Triger factor/SurA peptide-binding domain-like"/>
    <property type="match status" value="1"/>
</dbReference>
<dbReference type="PROSITE" id="PS01096">
    <property type="entry name" value="PPIC_PPIASE_1"/>
    <property type="match status" value="1"/>
</dbReference>
<evidence type="ECO:0000256" key="1">
    <source>
        <dbReference type="PROSITE-ProRule" id="PRU00278"/>
    </source>
</evidence>
<comment type="caution">
    <text evidence="4">The sequence shown here is derived from an EMBL/GenBank/DDBJ whole genome shotgun (WGS) entry which is preliminary data.</text>
</comment>
<dbReference type="InterPro" id="IPR000297">
    <property type="entry name" value="PPIase_PpiC"/>
</dbReference>
<keyword evidence="5" id="KW-1185">Reference proteome</keyword>
<dbReference type="Gene3D" id="3.10.50.40">
    <property type="match status" value="1"/>
</dbReference>
<evidence type="ECO:0000313" key="4">
    <source>
        <dbReference type="EMBL" id="MFC6866428.1"/>
    </source>
</evidence>